<sequence length="218" mass="24649">MRFFFGALLIHSLLQGFAEAFFGLDVVRPKEPRSPGECMISSKVEGVAVFDYGKKLHVKALICKMPSNVKGKKKRKKREMIIFDMNEARKLSEMLDGLTPTESQLPEPKPKKKKGGEDRLAAGFRDCRAGVANLNKFNREVKRIEGVRQTKALVKFLCRKAVSAGVEYYDMREGESTPEPATAGADGEEEERESIDDDDDDDDGWGRLRRIEVEELYK</sequence>
<dbReference type="OrthoDB" id="10331114at2759"/>
<feature type="compositionally biased region" description="Acidic residues" evidence="1">
    <location>
        <begin position="186"/>
        <end position="203"/>
    </location>
</feature>
<evidence type="ECO:0000256" key="1">
    <source>
        <dbReference type="SAM" id="MobiDB-lite"/>
    </source>
</evidence>
<protein>
    <submittedName>
        <fullName evidence="3">Uncharacterized protein</fullName>
    </submittedName>
</protein>
<keyword evidence="2" id="KW-0732">Signal</keyword>
<dbReference type="EMBL" id="JABANP010000367">
    <property type="protein sequence ID" value="KAF4683421.1"/>
    <property type="molecule type" value="Genomic_DNA"/>
</dbReference>
<organism evidence="3 4">
    <name type="scientific">Perkinsus olseni</name>
    <name type="common">Perkinsus atlanticus</name>
    <dbReference type="NCBI Taxonomy" id="32597"/>
    <lineage>
        <taxon>Eukaryota</taxon>
        <taxon>Sar</taxon>
        <taxon>Alveolata</taxon>
        <taxon>Perkinsozoa</taxon>
        <taxon>Perkinsea</taxon>
        <taxon>Perkinsida</taxon>
        <taxon>Perkinsidae</taxon>
        <taxon>Perkinsus</taxon>
    </lineage>
</organism>
<feature type="chain" id="PRO_5029703728" evidence="2">
    <location>
        <begin position="21"/>
        <end position="218"/>
    </location>
</feature>
<proteinExistence type="predicted"/>
<evidence type="ECO:0000313" key="3">
    <source>
        <dbReference type="EMBL" id="KAF4683421.1"/>
    </source>
</evidence>
<gene>
    <name evidence="3" type="ORF">FOZ60_009117</name>
</gene>
<evidence type="ECO:0000313" key="4">
    <source>
        <dbReference type="Proteomes" id="UP000541610"/>
    </source>
</evidence>
<feature type="region of interest" description="Disordered" evidence="1">
    <location>
        <begin position="97"/>
        <end position="118"/>
    </location>
</feature>
<dbReference type="Proteomes" id="UP000541610">
    <property type="component" value="Unassembled WGS sequence"/>
</dbReference>
<accession>A0A7J6NK09</accession>
<comment type="caution">
    <text evidence="3">The sequence shown here is derived from an EMBL/GenBank/DDBJ whole genome shotgun (WGS) entry which is preliminary data.</text>
</comment>
<dbReference type="AlphaFoldDB" id="A0A7J6NK09"/>
<evidence type="ECO:0000256" key="2">
    <source>
        <dbReference type="SAM" id="SignalP"/>
    </source>
</evidence>
<name>A0A7J6NK09_PEROL</name>
<feature type="signal peptide" evidence="2">
    <location>
        <begin position="1"/>
        <end position="20"/>
    </location>
</feature>
<feature type="region of interest" description="Disordered" evidence="1">
    <location>
        <begin position="171"/>
        <end position="206"/>
    </location>
</feature>
<reference evidence="3 4" key="1">
    <citation type="submission" date="2020-04" db="EMBL/GenBank/DDBJ databases">
        <title>Perkinsus olseni comparative genomics.</title>
        <authorList>
            <person name="Bogema D.R."/>
        </authorList>
    </citation>
    <scope>NUCLEOTIDE SEQUENCE [LARGE SCALE GENOMIC DNA]</scope>
    <source>
        <strain evidence="3">00978-12</strain>
    </source>
</reference>